<gene>
    <name evidence="1" type="ORF">BO94DRAFT_559775</name>
</gene>
<dbReference type="RefSeq" id="XP_025463531.1">
    <property type="nucleotide sequence ID" value="XM_025614098.1"/>
</dbReference>
<organism evidence="1 2">
    <name type="scientific">Aspergillus sclerotioniger CBS 115572</name>
    <dbReference type="NCBI Taxonomy" id="1450535"/>
    <lineage>
        <taxon>Eukaryota</taxon>
        <taxon>Fungi</taxon>
        <taxon>Dikarya</taxon>
        <taxon>Ascomycota</taxon>
        <taxon>Pezizomycotina</taxon>
        <taxon>Eurotiomycetes</taxon>
        <taxon>Eurotiomycetidae</taxon>
        <taxon>Eurotiales</taxon>
        <taxon>Aspergillaceae</taxon>
        <taxon>Aspergillus</taxon>
        <taxon>Aspergillus subgen. Circumdati</taxon>
    </lineage>
</organism>
<reference evidence="1 2" key="1">
    <citation type="submission" date="2016-12" db="EMBL/GenBank/DDBJ databases">
        <title>The genomes of Aspergillus section Nigri reveals drivers in fungal speciation.</title>
        <authorList>
            <consortium name="DOE Joint Genome Institute"/>
            <person name="Vesth T.C."/>
            <person name="Nybo J."/>
            <person name="Theobald S."/>
            <person name="Brandl J."/>
            <person name="Frisvad J.C."/>
            <person name="Nielsen K.F."/>
            <person name="Lyhne E.K."/>
            <person name="Kogle M.E."/>
            <person name="Kuo A."/>
            <person name="Riley R."/>
            <person name="Clum A."/>
            <person name="Nolan M."/>
            <person name="Lipzen A."/>
            <person name="Salamov A."/>
            <person name="Henrissat B."/>
            <person name="Wiebenga A."/>
            <person name="De Vries R.P."/>
            <person name="Grigoriev I.V."/>
            <person name="Mortensen U.H."/>
            <person name="Andersen M.R."/>
            <person name="Baker S.E."/>
        </authorList>
    </citation>
    <scope>NUCLEOTIDE SEQUENCE [LARGE SCALE GENOMIC DNA]</scope>
    <source>
        <strain evidence="1 2">CBS 115572</strain>
    </source>
</reference>
<dbReference type="OrthoDB" id="4469984at2759"/>
<accession>A0A317VJY7</accession>
<evidence type="ECO:0000313" key="2">
    <source>
        <dbReference type="Proteomes" id="UP000246702"/>
    </source>
</evidence>
<dbReference type="AlphaFoldDB" id="A0A317VJY7"/>
<comment type="caution">
    <text evidence="1">The sequence shown here is derived from an EMBL/GenBank/DDBJ whole genome shotgun (WGS) entry which is preliminary data.</text>
</comment>
<proteinExistence type="predicted"/>
<name>A0A317VJY7_9EURO</name>
<dbReference type="GeneID" id="37116241"/>
<evidence type="ECO:0000313" key="1">
    <source>
        <dbReference type="EMBL" id="PWY73779.1"/>
    </source>
</evidence>
<keyword evidence="2" id="KW-1185">Reference proteome</keyword>
<protein>
    <submittedName>
        <fullName evidence="1">Uncharacterized protein</fullName>
    </submittedName>
</protein>
<sequence>MSGKSISNLPCDDPQCFCHLRPPKPFPKIEAVLSGSEPDQVRELHQPNAQLDVAFDVVGNTMTLNECVFDPSRPKIAYSVGLIIKAANVHFLNLEGLPDHSLLLSLRIRRSACAVRGNKMILKEKFNGYFPDPPYSRLFNDLFECRWPDKTLQIRLPEERCRRWKTVALILKTFKQITPDSYCHMANMMFTPRVGGLDVRQTKKDIKAQLEKANHERRKNPVSSEYMVTVNDEEKIERINHAYEVHLLAFIYSSSPFTPPQYF</sequence>
<dbReference type="STRING" id="1450535.A0A317VJY7"/>
<dbReference type="Proteomes" id="UP000246702">
    <property type="component" value="Unassembled WGS sequence"/>
</dbReference>
<dbReference type="EMBL" id="MSFK01000031">
    <property type="protein sequence ID" value="PWY73779.1"/>
    <property type="molecule type" value="Genomic_DNA"/>
</dbReference>